<dbReference type="CDD" id="cd02440">
    <property type="entry name" value="AdoMet_MTases"/>
    <property type="match status" value="1"/>
</dbReference>
<dbReference type="OrthoDB" id="8773442at2"/>
<evidence type="ECO:0000313" key="3">
    <source>
        <dbReference type="Proteomes" id="UP000030149"/>
    </source>
</evidence>
<feature type="domain" description="Methyltransferase" evidence="1">
    <location>
        <begin position="70"/>
        <end position="171"/>
    </location>
</feature>
<dbReference type="InterPro" id="IPR029063">
    <property type="entry name" value="SAM-dependent_MTases_sf"/>
</dbReference>
<dbReference type="PANTHER" id="PTHR43861">
    <property type="entry name" value="TRANS-ACONITATE 2-METHYLTRANSFERASE-RELATED"/>
    <property type="match status" value="1"/>
</dbReference>
<dbReference type="STRING" id="1107311.Q767_06865"/>
<protein>
    <recommendedName>
        <fullName evidence="1">Methyltransferase domain-containing protein</fullName>
    </recommendedName>
</protein>
<proteinExistence type="predicted"/>
<keyword evidence="3" id="KW-1185">Reference proteome</keyword>
<evidence type="ECO:0000259" key="1">
    <source>
        <dbReference type="Pfam" id="PF13847"/>
    </source>
</evidence>
<dbReference type="Pfam" id="PF13847">
    <property type="entry name" value="Methyltransf_31"/>
    <property type="match status" value="1"/>
</dbReference>
<evidence type="ECO:0000313" key="2">
    <source>
        <dbReference type="EMBL" id="KGO95981.1"/>
    </source>
</evidence>
<dbReference type="Gene3D" id="3.40.50.150">
    <property type="entry name" value="Vaccinia Virus protein VP39"/>
    <property type="match status" value="1"/>
</dbReference>
<reference evidence="2 3" key="2">
    <citation type="journal article" date="2015" name="Stand. Genomic Sci.">
        <title>High quality draft genomic sequence of Flavobacterium enshiense DK69(T) and comparison among Flavobacterium genomes.</title>
        <authorList>
            <person name="Zeng Z."/>
            <person name="Chen C."/>
            <person name="Du H."/>
            <person name="Wang G."/>
            <person name="Li M."/>
        </authorList>
    </citation>
    <scope>NUCLEOTIDE SEQUENCE [LARGE SCALE GENOMIC DNA]</scope>
    <source>
        <strain evidence="2 3">DK69</strain>
    </source>
</reference>
<accession>V6S9R5</accession>
<name>V6S9R5_9FLAO</name>
<dbReference type="AlphaFoldDB" id="V6S9R5"/>
<sequence>MSIIYYSQPKNDFSDLYLKVRRKENRLLSEEEIRRLPDFEKKEAHNDEWQLRKKSATRFTDYLRHKNRPLKILDVGCGNGWFSHLMSNINNTEVIGLDINTTELEQADSTFQKENLTFVYANIFEKTELHQHKFDIIVFNSCLQYFDNLTKLFQVADYLLTQNGEIHSIDTPFYNNNSIVSAKKRSQIYYESLGFPEMAKNYFHHRFDDLGKHKIMYKQSLFSKYFKKDSPFCWILIQSH</sequence>
<dbReference type="EMBL" id="JRLZ01000005">
    <property type="protein sequence ID" value="KGO95981.1"/>
    <property type="molecule type" value="Genomic_DNA"/>
</dbReference>
<organism evidence="2 3">
    <name type="scientific">Flavobacterium enshiense DK69</name>
    <dbReference type="NCBI Taxonomy" id="1107311"/>
    <lineage>
        <taxon>Bacteria</taxon>
        <taxon>Pseudomonadati</taxon>
        <taxon>Bacteroidota</taxon>
        <taxon>Flavobacteriia</taxon>
        <taxon>Flavobacteriales</taxon>
        <taxon>Flavobacteriaceae</taxon>
        <taxon>Flavobacterium</taxon>
    </lineage>
</organism>
<dbReference type="eggNOG" id="COG2226">
    <property type="taxonomic scope" value="Bacteria"/>
</dbReference>
<gene>
    <name evidence="2" type="ORF">Q767_06865</name>
</gene>
<comment type="caution">
    <text evidence="2">The sequence shown here is derived from an EMBL/GenBank/DDBJ whole genome shotgun (WGS) entry which is preliminary data.</text>
</comment>
<dbReference type="Proteomes" id="UP000030149">
    <property type="component" value="Unassembled WGS sequence"/>
</dbReference>
<dbReference type="InterPro" id="IPR025714">
    <property type="entry name" value="Methyltranfer_dom"/>
</dbReference>
<reference evidence="3" key="1">
    <citation type="submission" date="2013-09" db="EMBL/GenBank/DDBJ databases">
        <authorList>
            <person name="Zeng Z."/>
            <person name="Chen C."/>
        </authorList>
    </citation>
    <scope>NUCLEOTIDE SEQUENCE [LARGE SCALE GENOMIC DNA]</scope>
    <source>
        <strain evidence="3">DK69</strain>
    </source>
</reference>
<dbReference type="SUPFAM" id="SSF53335">
    <property type="entry name" value="S-adenosyl-L-methionine-dependent methyltransferases"/>
    <property type="match status" value="1"/>
</dbReference>
<dbReference type="RefSeq" id="WP_023573318.1">
    <property type="nucleotide sequence ID" value="NZ_AVCS01000009.1"/>
</dbReference>
<dbReference type="PATRIC" id="fig|1107311.3.peg.1284"/>